<proteinExistence type="predicted"/>
<dbReference type="InterPro" id="IPR012334">
    <property type="entry name" value="Pectin_lyas_fold"/>
</dbReference>
<protein>
    <submittedName>
        <fullName evidence="2">Uncharacterized protein</fullName>
    </submittedName>
</protein>
<accession>A0AAD5WLW0</accession>
<keyword evidence="3" id="KW-1185">Reference proteome</keyword>
<name>A0AAD5WLW0_9PEZI</name>
<evidence type="ECO:0000313" key="2">
    <source>
        <dbReference type="EMBL" id="KAJ2892102.1"/>
    </source>
</evidence>
<feature type="compositionally biased region" description="Polar residues" evidence="1">
    <location>
        <begin position="94"/>
        <end position="105"/>
    </location>
</feature>
<dbReference type="Proteomes" id="UP001201980">
    <property type="component" value="Unassembled WGS sequence"/>
</dbReference>
<dbReference type="EMBL" id="JAKWBI020000890">
    <property type="protein sequence ID" value="KAJ2892102.1"/>
    <property type="molecule type" value="Genomic_DNA"/>
</dbReference>
<gene>
    <name evidence="2" type="ORF">MKZ38_010272</name>
</gene>
<evidence type="ECO:0000256" key="1">
    <source>
        <dbReference type="SAM" id="MobiDB-lite"/>
    </source>
</evidence>
<evidence type="ECO:0000313" key="3">
    <source>
        <dbReference type="Proteomes" id="UP001201980"/>
    </source>
</evidence>
<comment type="caution">
    <text evidence="2">The sequence shown here is derived from an EMBL/GenBank/DDBJ whole genome shotgun (WGS) entry which is preliminary data.</text>
</comment>
<sequence>MPCESTGHAGVSMSEGGYRGLRLLTVPFTGGAVGLDPNTQKSHLKGLASTGCTVGISVSFVFEAVAQGIAVSDTASASTLRRDYRRQSIRPTYLRQNRSGNSKRQGGTVVLPGSVSAGSALERPTAQSARPAPPNPTSSAYIDNVWGWTADRDLDGGRNLQLISVGRGILVEATQATWLLGLAFEHNSTLYEQSEAPCRQGEGQAALAPEPWSPVALDSDCRMALYQRIDSSKDLRPYGCGFRTFFYDEEACGGDCHTHLVHVMIAQDDEDLVPDYYNPGGWGGVVAAYLVASD</sequence>
<dbReference type="Gene3D" id="2.160.20.10">
    <property type="entry name" value="Single-stranded right-handed beta-helix, Pectin lyase-like"/>
    <property type="match status" value="1"/>
</dbReference>
<feature type="region of interest" description="Disordered" evidence="1">
    <location>
        <begin position="88"/>
        <end position="115"/>
    </location>
</feature>
<organism evidence="2 3">
    <name type="scientific">Zalerion maritima</name>
    <dbReference type="NCBI Taxonomy" id="339359"/>
    <lineage>
        <taxon>Eukaryota</taxon>
        <taxon>Fungi</taxon>
        <taxon>Dikarya</taxon>
        <taxon>Ascomycota</taxon>
        <taxon>Pezizomycotina</taxon>
        <taxon>Sordariomycetes</taxon>
        <taxon>Lulworthiomycetidae</taxon>
        <taxon>Lulworthiales</taxon>
        <taxon>Lulworthiaceae</taxon>
        <taxon>Zalerion</taxon>
    </lineage>
</organism>
<reference evidence="2" key="1">
    <citation type="submission" date="2022-07" db="EMBL/GenBank/DDBJ databases">
        <title>Draft genome sequence of Zalerion maritima ATCC 34329, a (micro)plastics degrading marine fungus.</title>
        <authorList>
            <person name="Paco A."/>
            <person name="Goncalves M.F.M."/>
            <person name="Rocha-Santos T.A.P."/>
            <person name="Alves A."/>
        </authorList>
    </citation>
    <scope>NUCLEOTIDE SEQUENCE</scope>
    <source>
        <strain evidence="2">ATCC 34329</strain>
    </source>
</reference>
<dbReference type="AlphaFoldDB" id="A0AAD5WLW0"/>